<dbReference type="GO" id="GO:0046872">
    <property type="term" value="F:metal ion binding"/>
    <property type="evidence" value="ECO:0007669"/>
    <property type="project" value="UniProtKB-KW"/>
</dbReference>
<dbReference type="PANTHER" id="PTHR36438">
    <property type="entry name" value="IRON-SULFUR CLUSTER REPAIR PROTEIN YTFE"/>
    <property type="match status" value="1"/>
</dbReference>
<gene>
    <name evidence="6" type="ORF">QV01_09735</name>
</gene>
<evidence type="ECO:0000256" key="4">
    <source>
        <dbReference type="ARBA" id="ARBA00023004"/>
    </source>
</evidence>
<proteinExistence type="predicted"/>
<keyword evidence="7" id="KW-1185">Reference proteome</keyword>
<dbReference type="EMBL" id="JTJM01000053">
    <property type="protein sequence ID" value="OBW90751.1"/>
    <property type="molecule type" value="Genomic_DNA"/>
</dbReference>
<sequence>MSEVSTQEIPFSAEEFAHWQAANYQDIINFIESGYHTRHREQLPQLIELAKKVESVHSDSSVCPTGTAAILEKIYQDLEMHMRKEEQILFQMIKAGQYAMARMPIQVMLSEHDEAEEDLKTLLAVTRNLTLPEDACGSWQALYQGIATFVADLSQHIYFENEIFFARVVAEAH</sequence>
<keyword evidence="4" id="KW-0408">Iron</keyword>
<protein>
    <submittedName>
        <fullName evidence="6">Regulator of cell morphoproteinsis and NO signaling</fullName>
    </submittedName>
</protein>
<dbReference type="Pfam" id="PF01814">
    <property type="entry name" value="Hemerythrin"/>
    <property type="match status" value="1"/>
</dbReference>
<evidence type="ECO:0000313" key="7">
    <source>
        <dbReference type="Proteomes" id="UP000243558"/>
    </source>
</evidence>
<evidence type="ECO:0000313" key="6">
    <source>
        <dbReference type="EMBL" id="OBW90751.1"/>
    </source>
</evidence>
<organism evidence="6 7">
    <name type="scientific">Gallibacterium genomosp. 3</name>
    <dbReference type="NCBI Taxonomy" id="505345"/>
    <lineage>
        <taxon>Bacteria</taxon>
        <taxon>Pseudomonadati</taxon>
        <taxon>Pseudomonadota</taxon>
        <taxon>Gammaproteobacteria</taxon>
        <taxon>Pasteurellales</taxon>
        <taxon>Pasteurellaceae</taxon>
        <taxon>Gallibacterium</taxon>
    </lineage>
</organism>
<evidence type="ECO:0000256" key="1">
    <source>
        <dbReference type="ARBA" id="ARBA00004496"/>
    </source>
</evidence>
<feature type="domain" description="Hemerythrin-like" evidence="5">
    <location>
        <begin position="35"/>
        <end position="167"/>
    </location>
</feature>
<comment type="caution">
    <text evidence="6">The sequence shown here is derived from an EMBL/GenBank/DDBJ whole genome shotgun (WGS) entry which is preliminary data.</text>
</comment>
<dbReference type="PATRIC" id="fig|505345.7.peg.1927"/>
<dbReference type="AlphaFoldDB" id="A0A1A7NMJ2"/>
<keyword evidence="2" id="KW-0963">Cytoplasm</keyword>
<dbReference type="Proteomes" id="UP000243558">
    <property type="component" value="Unassembled WGS sequence"/>
</dbReference>
<dbReference type="InterPro" id="IPR019903">
    <property type="entry name" value="RIC_family"/>
</dbReference>
<comment type="subcellular location">
    <subcellularLocation>
        <location evidence="1">Cytoplasm</location>
    </subcellularLocation>
</comment>
<keyword evidence="3" id="KW-0479">Metal-binding</keyword>
<evidence type="ECO:0000256" key="2">
    <source>
        <dbReference type="ARBA" id="ARBA00022490"/>
    </source>
</evidence>
<dbReference type="InterPro" id="IPR012312">
    <property type="entry name" value="Hemerythrin-like"/>
</dbReference>
<dbReference type="PANTHER" id="PTHR36438:SF1">
    <property type="entry name" value="IRON-SULFUR CLUSTER REPAIR PROTEIN YTFE"/>
    <property type="match status" value="1"/>
</dbReference>
<dbReference type="Gene3D" id="1.20.120.520">
    <property type="entry name" value="nmb1532 protein domain like"/>
    <property type="match status" value="1"/>
</dbReference>
<evidence type="ECO:0000256" key="3">
    <source>
        <dbReference type="ARBA" id="ARBA00022723"/>
    </source>
</evidence>
<evidence type="ECO:0000259" key="5">
    <source>
        <dbReference type="Pfam" id="PF01814"/>
    </source>
</evidence>
<dbReference type="RefSeq" id="WP_082985672.1">
    <property type="nucleotide sequence ID" value="NZ_JTJM01000053.1"/>
</dbReference>
<dbReference type="GO" id="GO:0005737">
    <property type="term" value="C:cytoplasm"/>
    <property type="evidence" value="ECO:0007669"/>
    <property type="project" value="UniProtKB-SubCell"/>
</dbReference>
<dbReference type="OrthoDB" id="9797132at2"/>
<reference evidence="6 7" key="1">
    <citation type="submission" date="2014-11" db="EMBL/GenBank/DDBJ databases">
        <title>Pan-genome of Gallibacterium spp.</title>
        <authorList>
            <person name="Kudirkiene E."/>
            <person name="Bojesen A.M."/>
        </authorList>
    </citation>
    <scope>NUCLEOTIDE SEQUENCE [LARGE SCALE GENOMIC DNA]</scope>
    <source>
        <strain evidence="6 7">F151</strain>
    </source>
</reference>
<name>A0A1A7NMJ2_9PAST</name>
<accession>A0A1A7NMJ2</accession>